<reference evidence="1 2" key="1">
    <citation type="submission" date="2019-08" db="EMBL/GenBank/DDBJ databases">
        <title>Genome sequence and analysis of Streptococcus cristatus strain S22 isolated from throat swab of children scarlet fever in Hangzhou, China.</title>
        <authorList>
            <person name="Huang Y."/>
            <person name="Xie L."/>
        </authorList>
    </citation>
    <scope>NUCLEOTIDE SEQUENCE [LARGE SCALE GENOMIC DNA]</scope>
    <source>
        <strain evidence="1 2">S22</strain>
    </source>
</reference>
<dbReference type="RefSeq" id="WP_149518651.1">
    <property type="nucleotide sequence ID" value="NZ_VSJJ01000015.1"/>
</dbReference>
<protein>
    <recommendedName>
        <fullName evidence="3">Phage protein</fullName>
    </recommendedName>
</protein>
<gene>
    <name evidence="1" type="ORF">FXF62_10250</name>
</gene>
<dbReference type="EMBL" id="VSJJ01000015">
    <property type="protein sequence ID" value="KAA0963205.1"/>
    <property type="molecule type" value="Genomic_DNA"/>
</dbReference>
<dbReference type="Proteomes" id="UP000323039">
    <property type="component" value="Unassembled WGS sequence"/>
</dbReference>
<evidence type="ECO:0008006" key="3">
    <source>
        <dbReference type="Google" id="ProtNLM"/>
    </source>
</evidence>
<proteinExistence type="predicted"/>
<accession>A0A5B0DBH0</accession>
<comment type="caution">
    <text evidence="1">The sequence shown here is derived from an EMBL/GenBank/DDBJ whole genome shotgun (WGS) entry which is preliminary data.</text>
</comment>
<evidence type="ECO:0000313" key="1">
    <source>
        <dbReference type="EMBL" id="KAA0963205.1"/>
    </source>
</evidence>
<evidence type="ECO:0000313" key="2">
    <source>
        <dbReference type="Proteomes" id="UP000323039"/>
    </source>
</evidence>
<organism evidence="1 2">
    <name type="scientific">Streptococcus cristatus</name>
    <dbReference type="NCBI Taxonomy" id="45634"/>
    <lineage>
        <taxon>Bacteria</taxon>
        <taxon>Bacillati</taxon>
        <taxon>Bacillota</taxon>
        <taxon>Bacilli</taxon>
        <taxon>Lactobacillales</taxon>
        <taxon>Streptococcaceae</taxon>
        <taxon>Streptococcus</taxon>
    </lineage>
</organism>
<dbReference type="AlphaFoldDB" id="A0A5B0DBH0"/>
<name>A0A5B0DBH0_STRCR</name>
<sequence length="126" mass="14492">MVKDKLDELYNALQADEELAGVCIKSFNRPESLAEDETSIVIIPLGPPIQTAHGSNTSLAKVFLYQVNVESVDRVECKKLQRKIEKIFEEEGFYQTAGDLDSWLPEIKRYVDVRTYRGVSRLYEEY</sequence>